<dbReference type="AlphaFoldDB" id="A0A3P7RWE4"/>
<dbReference type="Proteomes" id="UP000281553">
    <property type="component" value="Unassembled WGS sequence"/>
</dbReference>
<reference evidence="2 3" key="1">
    <citation type="submission" date="2018-11" db="EMBL/GenBank/DDBJ databases">
        <authorList>
            <consortium name="Pathogen Informatics"/>
        </authorList>
    </citation>
    <scope>NUCLEOTIDE SEQUENCE [LARGE SCALE GENOMIC DNA]</scope>
</reference>
<feature type="region of interest" description="Disordered" evidence="1">
    <location>
        <begin position="1"/>
        <end position="26"/>
    </location>
</feature>
<accession>A0A3P7RWE4</accession>
<proteinExistence type="predicted"/>
<organism evidence="2 3">
    <name type="scientific">Dibothriocephalus latus</name>
    <name type="common">Fish tapeworm</name>
    <name type="synonym">Diphyllobothrium latum</name>
    <dbReference type="NCBI Taxonomy" id="60516"/>
    <lineage>
        <taxon>Eukaryota</taxon>
        <taxon>Metazoa</taxon>
        <taxon>Spiralia</taxon>
        <taxon>Lophotrochozoa</taxon>
        <taxon>Platyhelminthes</taxon>
        <taxon>Cestoda</taxon>
        <taxon>Eucestoda</taxon>
        <taxon>Diphyllobothriidea</taxon>
        <taxon>Diphyllobothriidae</taxon>
        <taxon>Dibothriocephalus</taxon>
    </lineage>
</organism>
<protein>
    <submittedName>
        <fullName evidence="2">Uncharacterized protein</fullName>
    </submittedName>
</protein>
<sequence length="46" mass="5058">MWKSSLSLSWRPSGPTRISPPSSPLLTRHCVSSRRLGTSIHPLLSS</sequence>
<evidence type="ECO:0000256" key="1">
    <source>
        <dbReference type="SAM" id="MobiDB-lite"/>
    </source>
</evidence>
<gene>
    <name evidence="2" type="ORF">DILT_LOCUS19522</name>
</gene>
<name>A0A3P7RWE4_DIBLA</name>
<dbReference type="EMBL" id="UYRU01114620">
    <property type="protein sequence ID" value="VDN45099.1"/>
    <property type="molecule type" value="Genomic_DNA"/>
</dbReference>
<feature type="compositionally biased region" description="Polar residues" evidence="1">
    <location>
        <begin position="1"/>
        <end position="10"/>
    </location>
</feature>
<evidence type="ECO:0000313" key="2">
    <source>
        <dbReference type="EMBL" id="VDN45099.1"/>
    </source>
</evidence>
<evidence type="ECO:0000313" key="3">
    <source>
        <dbReference type="Proteomes" id="UP000281553"/>
    </source>
</evidence>
<keyword evidence="3" id="KW-1185">Reference proteome</keyword>